<dbReference type="GO" id="GO:0006281">
    <property type="term" value="P:DNA repair"/>
    <property type="evidence" value="ECO:0007669"/>
    <property type="project" value="UniProtKB-UniRule"/>
</dbReference>
<dbReference type="FunFam" id="2.10.109.10:FF:000001">
    <property type="entry name" value="LexA repressor"/>
    <property type="match status" value="1"/>
</dbReference>
<dbReference type="GO" id="GO:0009432">
    <property type="term" value="P:SOS response"/>
    <property type="evidence" value="ECO:0007669"/>
    <property type="project" value="UniProtKB-UniRule"/>
</dbReference>
<dbReference type="Gene3D" id="1.10.10.10">
    <property type="entry name" value="Winged helix-like DNA-binding domain superfamily/Winged helix DNA-binding domain"/>
    <property type="match status" value="1"/>
</dbReference>
<sequence>MKKSEERQQKVLAYMKETIKLKGFPPTVREICDAIGIKSTSTVYSDIKALESLGYIRKDPSKPRALAVVDCEHQNAEFEADDISMVQLPVIGNVAAGVPILSEQNIEDSIPFPARFIGNGNNFLLVVHGDSMVNVGINDGDYLIVQEDQTAANGDIVVAMIQGAFETEATVKRFYKEKDHIRLQPENDFMDPIIVDDCTIVGKVKGVFRYFN</sequence>
<comment type="subunit">
    <text evidence="12">Homodimer.</text>
</comment>
<feature type="domain" description="Peptidase S24/S26A/S26B/S26C" evidence="14">
    <location>
        <begin position="89"/>
        <end position="204"/>
    </location>
</feature>
<keyword evidence="17" id="KW-1185">Reference proteome</keyword>
<dbReference type="InterPro" id="IPR006197">
    <property type="entry name" value="Peptidase_S24_LexA"/>
</dbReference>
<comment type="caution">
    <text evidence="16">The sequence shown here is derived from an EMBL/GenBank/DDBJ whole genome shotgun (WGS) entry which is preliminary data.</text>
</comment>
<dbReference type="InterPro" id="IPR006200">
    <property type="entry name" value="LexA"/>
</dbReference>
<protein>
    <recommendedName>
        <fullName evidence="12">LexA repressor</fullName>
        <ecNumber evidence="12">3.4.21.88</ecNumber>
    </recommendedName>
</protein>
<gene>
    <name evidence="12 16" type="primary">lexA</name>
    <name evidence="16" type="ORF">HW270_06935</name>
</gene>
<dbReference type="InterPro" id="IPR015927">
    <property type="entry name" value="Peptidase_S24_S26A/B/C"/>
</dbReference>
<evidence type="ECO:0000256" key="10">
    <source>
        <dbReference type="ARBA" id="ARBA00023204"/>
    </source>
</evidence>
<dbReference type="SUPFAM" id="SSF51306">
    <property type="entry name" value="LexA/Signal peptidase"/>
    <property type="match status" value="1"/>
</dbReference>
<keyword evidence="4 12" id="KW-0227">DNA damage</keyword>
<keyword evidence="10 12" id="KW-0234">DNA repair</keyword>
<dbReference type="CDD" id="cd06529">
    <property type="entry name" value="S24_LexA-like"/>
    <property type="match status" value="1"/>
</dbReference>
<dbReference type="GO" id="GO:0006260">
    <property type="term" value="P:DNA replication"/>
    <property type="evidence" value="ECO:0007669"/>
    <property type="project" value="UniProtKB-UniRule"/>
</dbReference>
<dbReference type="InterPro" id="IPR039418">
    <property type="entry name" value="LexA-like"/>
</dbReference>
<evidence type="ECO:0000256" key="12">
    <source>
        <dbReference type="HAMAP-Rule" id="MF_00015"/>
    </source>
</evidence>
<feature type="active site" description="For autocatalytic cleavage activity" evidence="12">
    <location>
        <position position="131"/>
    </location>
</feature>
<dbReference type="Pfam" id="PF00717">
    <property type="entry name" value="Peptidase_S24"/>
    <property type="match status" value="1"/>
</dbReference>
<dbReference type="AlphaFoldDB" id="A0A7Y8VSH9"/>
<evidence type="ECO:0000313" key="16">
    <source>
        <dbReference type="EMBL" id="NWO23798.1"/>
    </source>
</evidence>
<evidence type="ECO:0000313" key="17">
    <source>
        <dbReference type="Proteomes" id="UP000526307"/>
    </source>
</evidence>
<evidence type="ECO:0000256" key="5">
    <source>
        <dbReference type="ARBA" id="ARBA00022801"/>
    </source>
</evidence>
<feature type="site" description="Cleavage; by autolysis" evidence="12">
    <location>
        <begin position="96"/>
        <end position="97"/>
    </location>
</feature>
<comment type="similarity">
    <text evidence="1 12 13">Belongs to the peptidase S24 family.</text>
</comment>
<dbReference type="EMBL" id="JABXYR010000002">
    <property type="protein sequence ID" value="NWO23798.1"/>
    <property type="molecule type" value="Genomic_DNA"/>
</dbReference>
<evidence type="ECO:0000256" key="1">
    <source>
        <dbReference type="ARBA" id="ARBA00007484"/>
    </source>
</evidence>
<dbReference type="NCBIfam" id="TIGR00498">
    <property type="entry name" value="lexA"/>
    <property type="match status" value="1"/>
</dbReference>
<keyword evidence="5 12" id="KW-0378">Hydrolase</keyword>
<evidence type="ECO:0000256" key="3">
    <source>
        <dbReference type="ARBA" id="ARBA00022705"/>
    </source>
</evidence>
<keyword evidence="6 12" id="KW-0068">Autocatalytic cleavage</keyword>
<comment type="catalytic activity">
    <reaction evidence="12">
        <text>Hydrolysis of Ala-|-Gly bond in repressor LexA.</text>
        <dbReference type="EC" id="3.4.21.88"/>
    </reaction>
</comment>
<dbReference type="SUPFAM" id="SSF46785">
    <property type="entry name" value="Winged helix' DNA-binding domain"/>
    <property type="match status" value="1"/>
</dbReference>
<dbReference type="Gene3D" id="2.10.109.10">
    <property type="entry name" value="Umud Fragment, subunit A"/>
    <property type="match status" value="1"/>
</dbReference>
<evidence type="ECO:0000259" key="14">
    <source>
        <dbReference type="Pfam" id="PF00717"/>
    </source>
</evidence>
<dbReference type="InterPro" id="IPR006199">
    <property type="entry name" value="LexA_DNA-bd_dom"/>
</dbReference>
<dbReference type="GO" id="GO:0004252">
    <property type="term" value="F:serine-type endopeptidase activity"/>
    <property type="evidence" value="ECO:0007669"/>
    <property type="project" value="UniProtKB-UniRule"/>
</dbReference>
<feature type="active site" description="For autocatalytic cleavage activity" evidence="12">
    <location>
        <position position="172"/>
    </location>
</feature>
<evidence type="ECO:0000256" key="9">
    <source>
        <dbReference type="ARBA" id="ARBA00023163"/>
    </source>
</evidence>
<evidence type="ECO:0000256" key="13">
    <source>
        <dbReference type="RuleBase" id="RU003991"/>
    </source>
</evidence>
<evidence type="ECO:0000256" key="8">
    <source>
        <dbReference type="ARBA" id="ARBA00023125"/>
    </source>
</evidence>
<dbReference type="HAMAP" id="MF_00015">
    <property type="entry name" value="LexA"/>
    <property type="match status" value="1"/>
</dbReference>
<feature type="DNA-binding region" description="H-T-H motif" evidence="12">
    <location>
        <begin position="28"/>
        <end position="48"/>
    </location>
</feature>
<dbReference type="RefSeq" id="WP_178978719.1">
    <property type="nucleotide sequence ID" value="NZ_CAUUGE010000019.1"/>
</dbReference>
<keyword evidence="3 12" id="KW-0235">DNA replication</keyword>
<feature type="domain" description="LexA repressor DNA-binding" evidence="15">
    <location>
        <begin position="1"/>
        <end position="65"/>
    </location>
</feature>
<dbReference type="InterPro" id="IPR050077">
    <property type="entry name" value="LexA_repressor"/>
</dbReference>
<keyword evidence="2 12" id="KW-0678">Repressor</keyword>
<name>A0A7Y8VSH9_9FIRM</name>
<dbReference type="GO" id="GO:0003677">
    <property type="term" value="F:DNA binding"/>
    <property type="evidence" value="ECO:0007669"/>
    <property type="project" value="UniProtKB-UniRule"/>
</dbReference>
<keyword evidence="7 12" id="KW-0805">Transcription regulation</keyword>
<keyword evidence="8 12" id="KW-0238">DNA-binding</keyword>
<proteinExistence type="inferred from homology"/>
<keyword evidence="9 12" id="KW-0804">Transcription</keyword>
<dbReference type="PANTHER" id="PTHR33516:SF2">
    <property type="entry name" value="LEXA REPRESSOR-RELATED"/>
    <property type="match status" value="1"/>
</dbReference>
<organism evidence="16 17">
    <name type="scientific">Mogibacterium timidum</name>
    <dbReference type="NCBI Taxonomy" id="35519"/>
    <lineage>
        <taxon>Bacteria</taxon>
        <taxon>Bacillati</taxon>
        <taxon>Bacillota</taxon>
        <taxon>Clostridia</taxon>
        <taxon>Peptostreptococcales</taxon>
        <taxon>Anaerovoracaceae</taxon>
        <taxon>Mogibacterium</taxon>
    </lineage>
</organism>
<evidence type="ECO:0000256" key="6">
    <source>
        <dbReference type="ARBA" id="ARBA00022813"/>
    </source>
</evidence>
<dbReference type="EC" id="3.4.21.88" evidence="12"/>
<evidence type="ECO:0000256" key="7">
    <source>
        <dbReference type="ARBA" id="ARBA00023015"/>
    </source>
</evidence>
<reference evidence="16 17" key="1">
    <citation type="submission" date="2020-06" db="EMBL/GenBank/DDBJ databases">
        <title>Mogibacterium timidum strain W9173 genomic sequence.</title>
        <authorList>
            <person name="Wade W.G."/>
            <person name="Johnston C.D."/>
            <person name="Chen T."/>
            <person name="Dewhirst F.E."/>
        </authorList>
    </citation>
    <scope>NUCLEOTIDE SEQUENCE [LARGE SCALE GENOMIC DNA]</scope>
    <source>
        <strain evidence="16 17">W9173</strain>
    </source>
</reference>
<evidence type="ECO:0000256" key="11">
    <source>
        <dbReference type="ARBA" id="ARBA00023236"/>
    </source>
</evidence>
<dbReference type="Proteomes" id="UP000526307">
    <property type="component" value="Unassembled WGS sequence"/>
</dbReference>
<dbReference type="PANTHER" id="PTHR33516">
    <property type="entry name" value="LEXA REPRESSOR"/>
    <property type="match status" value="1"/>
</dbReference>
<comment type="function">
    <text evidence="12">Represses a number of genes involved in the response to DNA damage (SOS response), including recA and lexA. In the presence of single-stranded DNA, RecA interacts with LexA causing an autocatalytic cleavage which disrupts the DNA-binding part of LexA, leading to derepression of the SOS regulon and eventually DNA repair.</text>
</comment>
<dbReference type="Pfam" id="PF01726">
    <property type="entry name" value="LexA_DNA_bind"/>
    <property type="match status" value="1"/>
</dbReference>
<dbReference type="InterPro" id="IPR036388">
    <property type="entry name" value="WH-like_DNA-bd_sf"/>
</dbReference>
<dbReference type="InterPro" id="IPR036286">
    <property type="entry name" value="LexA/Signal_pep-like_sf"/>
</dbReference>
<evidence type="ECO:0000256" key="2">
    <source>
        <dbReference type="ARBA" id="ARBA00022491"/>
    </source>
</evidence>
<dbReference type="PRINTS" id="PR00726">
    <property type="entry name" value="LEXASERPTASE"/>
</dbReference>
<dbReference type="InterPro" id="IPR036390">
    <property type="entry name" value="WH_DNA-bd_sf"/>
</dbReference>
<accession>A0A7Y8VSH9</accession>
<dbReference type="GO" id="GO:0045892">
    <property type="term" value="P:negative regulation of DNA-templated transcription"/>
    <property type="evidence" value="ECO:0007669"/>
    <property type="project" value="UniProtKB-UniRule"/>
</dbReference>
<evidence type="ECO:0000259" key="15">
    <source>
        <dbReference type="Pfam" id="PF01726"/>
    </source>
</evidence>
<evidence type="ECO:0000256" key="4">
    <source>
        <dbReference type="ARBA" id="ARBA00022763"/>
    </source>
</evidence>
<dbReference type="GO" id="GO:0006508">
    <property type="term" value="P:proteolysis"/>
    <property type="evidence" value="ECO:0007669"/>
    <property type="project" value="InterPro"/>
</dbReference>
<keyword evidence="11 12" id="KW-0742">SOS response</keyword>